<dbReference type="GeneTree" id="ENSGT00390000018074"/>
<reference evidence="2 3" key="1">
    <citation type="journal article" date="2011" name="Nature">
        <title>A high-resolution map of human evolutionary constraint using 29 mammals.</title>
        <authorList>
            <person name="Lindblad-Toh K."/>
            <person name="Garber M."/>
            <person name="Zuk O."/>
            <person name="Lin M.F."/>
            <person name="Parker B.J."/>
            <person name="Washietl S."/>
            <person name="Kheradpour P."/>
            <person name="Ernst J."/>
            <person name="Jordan G."/>
            <person name="Mauceli E."/>
            <person name="Ward L.D."/>
            <person name="Lowe C.B."/>
            <person name="Holloway A.K."/>
            <person name="Clamp M."/>
            <person name="Gnerre S."/>
            <person name="Alfoldi J."/>
            <person name="Beal K."/>
            <person name="Chang J."/>
            <person name="Clawson H."/>
            <person name="Cuff J."/>
            <person name="Di Palma F."/>
            <person name="Fitzgerald S."/>
            <person name="Flicek P."/>
            <person name="Guttman M."/>
            <person name="Hubisz M.J."/>
            <person name="Jaffe D.B."/>
            <person name="Jungreis I."/>
            <person name="Kent W.J."/>
            <person name="Kostka D."/>
            <person name="Lara M."/>
            <person name="Martins A.L."/>
            <person name="Massingham T."/>
            <person name="Moltke I."/>
            <person name="Raney B.J."/>
            <person name="Rasmussen M.D."/>
            <person name="Robinson J."/>
            <person name="Stark A."/>
            <person name="Vilella A.J."/>
            <person name="Wen J."/>
            <person name="Xie X."/>
            <person name="Zody M.C."/>
            <person name="Baldwin J."/>
            <person name="Bloom T."/>
            <person name="Chin C.W."/>
            <person name="Heiman D."/>
            <person name="Nicol R."/>
            <person name="Nusbaum C."/>
            <person name="Young S."/>
            <person name="Wilkinson J."/>
            <person name="Worley K.C."/>
            <person name="Kovar C.L."/>
            <person name="Muzny D.M."/>
            <person name="Gibbs R.A."/>
            <person name="Cree A."/>
            <person name="Dihn H.H."/>
            <person name="Fowler G."/>
            <person name="Jhangiani S."/>
            <person name="Joshi V."/>
            <person name="Lee S."/>
            <person name="Lewis L.R."/>
            <person name="Nazareth L.V."/>
            <person name="Okwuonu G."/>
            <person name="Santibanez J."/>
            <person name="Warren W.C."/>
            <person name="Mardis E.R."/>
            <person name="Weinstock G.M."/>
            <person name="Wilson R.K."/>
            <person name="Delehaunty K."/>
            <person name="Dooling D."/>
            <person name="Fronik C."/>
            <person name="Fulton L."/>
            <person name="Fulton B."/>
            <person name="Graves T."/>
            <person name="Minx P."/>
            <person name="Sodergren E."/>
            <person name="Birney E."/>
            <person name="Margulies E.H."/>
            <person name="Herrero J."/>
            <person name="Green E.D."/>
            <person name="Haussler D."/>
            <person name="Siepel A."/>
            <person name="Goldman N."/>
            <person name="Pollard K.S."/>
            <person name="Pedersen J.S."/>
            <person name="Lander E.S."/>
            <person name="Kellis M."/>
        </authorList>
    </citation>
    <scope>NUCLEOTIDE SEQUENCE [LARGE SCALE GENOMIC DNA]</scope>
</reference>
<dbReference type="PANTHER" id="PTHR38652:SF1">
    <property type="entry name" value="INTERLEUKIN-31"/>
    <property type="match status" value="1"/>
</dbReference>
<dbReference type="InParanoid" id="G1PWF0"/>
<organism evidence="2 3">
    <name type="scientific">Myotis lucifugus</name>
    <name type="common">Little brown bat</name>
    <dbReference type="NCBI Taxonomy" id="59463"/>
    <lineage>
        <taxon>Eukaryota</taxon>
        <taxon>Metazoa</taxon>
        <taxon>Chordata</taxon>
        <taxon>Craniata</taxon>
        <taxon>Vertebrata</taxon>
        <taxon>Euteleostomi</taxon>
        <taxon>Mammalia</taxon>
        <taxon>Eutheria</taxon>
        <taxon>Laurasiatheria</taxon>
        <taxon>Chiroptera</taxon>
        <taxon>Yangochiroptera</taxon>
        <taxon>Vespertilionidae</taxon>
        <taxon>Myotis</taxon>
    </lineage>
</organism>
<dbReference type="Pfam" id="PF15209">
    <property type="entry name" value="IL31"/>
    <property type="match status" value="1"/>
</dbReference>
<evidence type="ECO:0000256" key="1">
    <source>
        <dbReference type="SAM" id="SignalP"/>
    </source>
</evidence>
<dbReference type="AlphaFoldDB" id="G1PWF0"/>
<keyword evidence="1" id="KW-0732">Signal</keyword>
<feature type="chain" id="PRO_5003418747" description="Interleukin-31" evidence="1">
    <location>
        <begin position="26"/>
        <end position="152"/>
    </location>
</feature>
<feature type="signal peptide" evidence="1">
    <location>
        <begin position="1"/>
        <end position="25"/>
    </location>
</feature>
<dbReference type="OMA" id="PYFRAIR"/>
<dbReference type="PANTHER" id="PTHR38652">
    <property type="entry name" value="INTERLEUKIN-31"/>
    <property type="match status" value="1"/>
</dbReference>
<sequence>ILSSGPTRGALLLLCCMGTWLSVHTAPIPGGSDLKKIIIELKASSERLLENCKANETGLPKSTPRLLRPFASDCRPPHYINSSAVLPYFRAIERHPCLCDNKMDINDIIQQLEKPLFPPGPETKVSMPNNSYECKRLTLAILQEFSTCVKSL</sequence>
<dbReference type="Ensembl" id="ENSMLUT00000017243.2">
    <property type="protein sequence ID" value="ENSMLUP00000015719.2"/>
    <property type="gene ID" value="ENSMLUG00000017238.2"/>
</dbReference>
<dbReference type="HOGENOM" id="CLU_1660075_0_0_1"/>
<evidence type="ECO:0000313" key="2">
    <source>
        <dbReference type="Ensembl" id="ENSMLUP00000015719.2"/>
    </source>
</evidence>
<proteinExistence type="predicted"/>
<dbReference type="GO" id="GO:0005125">
    <property type="term" value="F:cytokine activity"/>
    <property type="evidence" value="ECO:0007669"/>
    <property type="project" value="TreeGrafter"/>
</dbReference>
<reference evidence="2" key="3">
    <citation type="submission" date="2025-09" db="UniProtKB">
        <authorList>
            <consortium name="Ensembl"/>
        </authorList>
    </citation>
    <scope>IDENTIFICATION</scope>
</reference>
<dbReference type="EMBL" id="AAPE02048232">
    <property type="status" value="NOT_ANNOTATED_CDS"/>
    <property type="molecule type" value="Genomic_DNA"/>
</dbReference>
<keyword evidence="3" id="KW-1185">Reference proteome</keyword>
<protein>
    <recommendedName>
        <fullName evidence="4">Interleukin-31</fullName>
    </recommendedName>
</protein>
<name>G1PWF0_MYOLU</name>
<dbReference type="STRING" id="59463.ENSMLUP00000015719"/>
<dbReference type="GO" id="GO:0005126">
    <property type="term" value="F:cytokine receptor binding"/>
    <property type="evidence" value="ECO:0007669"/>
    <property type="project" value="TreeGrafter"/>
</dbReference>
<dbReference type="InterPro" id="IPR027987">
    <property type="entry name" value="IL-31"/>
</dbReference>
<evidence type="ECO:0008006" key="4">
    <source>
        <dbReference type="Google" id="ProtNLM"/>
    </source>
</evidence>
<dbReference type="eggNOG" id="ENOG502TF53">
    <property type="taxonomic scope" value="Eukaryota"/>
</dbReference>
<reference evidence="2" key="2">
    <citation type="submission" date="2025-08" db="UniProtKB">
        <authorList>
            <consortium name="Ensembl"/>
        </authorList>
    </citation>
    <scope>IDENTIFICATION</scope>
</reference>
<dbReference type="GO" id="GO:0005615">
    <property type="term" value="C:extracellular space"/>
    <property type="evidence" value="ECO:0007669"/>
    <property type="project" value="TreeGrafter"/>
</dbReference>
<accession>G1PWF0</accession>
<evidence type="ECO:0000313" key="3">
    <source>
        <dbReference type="Proteomes" id="UP000001074"/>
    </source>
</evidence>
<dbReference type="Proteomes" id="UP000001074">
    <property type="component" value="Unassembled WGS sequence"/>
</dbReference>